<dbReference type="FunFam" id="3.30.70.270:FF:000001">
    <property type="entry name" value="Diguanylate cyclase domain protein"/>
    <property type="match status" value="1"/>
</dbReference>
<dbReference type="InterPro" id="IPR029787">
    <property type="entry name" value="Nucleotide_cyclase"/>
</dbReference>
<dbReference type="PANTHER" id="PTHR46663">
    <property type="entry name" value="DIGUANYLATE CYCLASE DGCT-RELATED"/>
    <property type="match status" value="1"/>
</dbReference>
<dbReference type="AlphaFoldDB" id="A0A1T4MUH4"/>
<proteinExistence type="predicted"/>
<feature type="transmembrane region" description="Helical" evidence="1">
    <location>
        <begin position="6"/>
        <end position="27"/>
    </location>
</feature>
<evidence type="ECO:0000313" key="4">
    <source>
        <dbReference type="Proteomes" id="UP000243297"/>
    </source>
</evidence>
<organism evidence="3 4">
    <name type="scientific">Anaerorhabdus furcosa</name>
    <dbReference type="NCBI Taxonomy" id="118967"/>
    <lineage>
        <taxon>Bacteria</taxon>
        <taxon>Bacillati</taxon>
        <taxon>Bacillota</taxon>
        <taxon>Erysipelotrichia</taxon>
        <taxon>Erysipelotrichales</taxon>
        <taxon>Erysipelotrichaceae</taxon>
        <taxon>Anaerorhabdus</taxon>
    </lineage>
</organism>
<evidence type="ECO:0000259" key="2">
    <source>
        <dbReference type="PROSITE" id="PS50887"/>
    </source>
</evidence>
<dbReference type="PANTHER" id="PTHR46663:SF2">
    <property type="entry name" value="GGDEF DOMAIN-CONTAINING PROTEIN"/>
    <property type="match status" value="1"/>
</dbReference>
<gene>
    <name evidence="3" type="ORF">SAMN02745191_1406</name>
</gene>
<feature type="domain" description="GGDEF" evidence="2">
    <location>
        <begin position="517"/>
        <end position="644"/>
    </location>
</feature>
<dbReference type="RefSeq" id="WP_078711807.1">
    <property type="nucleotide sequence ID" value="NZ_FUWY01000003.1"/>
</dbReference>
<reference evidence="4" key="1">
    <citation type="submission" date="2017-02" db="EMBL/GenBank/DDBJ databases">
        <authorList>
            <person name="Varghese N."/>
            <person name="Submissions S."/>
        </authorList>
    </citation>
    <scope>NUCLEOTIDE SEQUENCE [LARGE SCALE GENOMIC DNA]</scope>
    <source>
        <strain evidence="4">ATCC 25662</strain>
    </source>
</reference>
<name>A0A1T4MUH4_9FIRM</name>
<accession>A0A1T4MUH4</accession>
<feature type="transmembrane region" description="Helical" evidence="1">
    <location>
        <begin position="277"/>
        <end position="298"/>
    </location>
</feature>
<dbReference type="STRING" id="118967.SAMN02745191_1406"/>
<dbReference type="SMART" id="SM00267">
    <property type="entry name" value="GGDEF"/>
    <property type="match status" value="1"/>
</dbReference>
<dbReference type="Gene3D" id="3.30.70.270">
    <property type="match status" value="1"/>
</dbReference>
<keyword evidence="4" id="KW-1185">Reference proteome</keyword>
<keyword evidence="1" id="KW-0472">Membrane</keyword>
<dbReference type="InterPro" id="IPR000160">
    <property type="entry name" value="GGDEF_dom"/>
</dbReference>
<evidence type="ECO:0000313" key="3">
    <source>
        <dbReference type="EMBL" id="SJZ70298.1"/>
    </source>
</evidence>
<dbReference type="EMBL" id="FUWY01000003">
    <property type="protein sequence ID" value="SJZ70298.1"/>
    <property type="molecule type" value="Genomic_DNA"/>
</dbReference>
<keyword evidence="1" id="KW-0812">Transmembrane</keyword>
<dbReference type="Proteomes" id="UP000243297">
    <property type="component" value="Unassembled WGS sequence"/>
</dbReference>
<dbReference type="OrthoDB" id="1355702at2"/>
<dbReference type="InterPro" id="IPR052163">
    <property type="entry name" value="DGC-Regulatory_Protein"/>
</dbReference>
<dbReference type="SUPFAM" id="SSF55073">
    <property type="entry name" value="Nucleotide cyclase"/>
    <property type="match status" value="1"/>
</dbReference>
<dbReference type="PROSITE" id="PS50887">
    <property type="entry name" value="GGDEF"/>
    <property type="match status" value="1"/>
</dbReference>
<evidence type="ECO:0000256" key="1">
    <source>
        <dbReference type="SAM" id="Phobius"/>
    </source>
</evidence>
<dbReference type="NCBIfam" id="TIGR00254">
    <property type="entry name" value="GGDEF"/>
    <property type="match status" value="1"/>
</dbReference>
<dbReference type="InterPro" id="IPR043128">
    <property type="entry name" value="Rev_trsase/Diguanyl_cyclase"/>
</dbReference>
<sequence>MKLRRMLIIVFLTLTLTPIVIVSVLLYQSGYKLAKESYVRNLRESISVQADYIEQTIINDMILDNRFAKQNKLSLLEIDNDESFVGQSDLFKSYQSYLETTGDRIAISLLLDKENNPIYTIGEAKETEIVKTNLPKLETLKKQSIAEFELTDEVYSLGIITPMFDNEDNYIGSLISIYDHAYLFKIISSYYKIANTSSYICRDNGDAVSFKEFANQDQEYVAKNTLSQVDLASNGEIDEKVKSSYITGYYRNVTNTPWYLVGFVDYSFIRAFANQYIFAYGFIIIGVVIVDILLAIYFSHRVVSPINNLIYVIEGYPKTITDDDVKLLEKSGYAETRYLSTKFLELMKRILLVQHNYEGVSQLYQSANMSDTNIDIDTRQQTISSNKDIFQKIMSELVVPEGACIVERFIHCFSAKDQAHLMNVFVNMRDNHLSTPCEAEVYMPHLGEKWFHALIVPTYENDSLSHLFIQLRDISGFKKQELESNEEARKDPLTGLYNRLGFTRRVEQIISKEGATGNHAILFLDMDYFKMVNDNLGHNVGDELLRSVAKVLKDTIGDTGVASRHGGDEFAVFIPNTTKEDITKLVDKLHKQLVFPFKFDDESFAITASIGISYWNQDATSLEELLVKADKEMYQAKKRVKQGN</sequence>
<keyword evidence="1" id="KW-1133">Transmembrane helix</keyword>
<dbReference type="Pfam" id="PF00990">
    <property type="entry name" value="GGDEF"/>
    <property type="match status" value="1"/>
</dbReference>
<dbReference type="CDD" id="cd01949">
    <property type="entry name" value="GGDEF"/>
    <property type="match status" value="1"/>
</dbReference>
<protein>
    <submittedName>
        <fullName evidence="3">Diguanylate cyclase (GGDEF) domain-containing protein</fullName>
    </submittedName>
</protein>